<dbReference type="Gene3D" id="2.60.210.10">
    <property type="entry name" value="Apoptosis, Tumor Necrosis Factor Receptor Associated Protein 2, Chain A"/>
    <property type="match status" value="2"/>
</dbReference>
<dbReference type="Proteomes" id="UP000694864">
    <property type="component" value="Chromosome 9"/>
</dbReference>
<evidence type="ECO:0000256" key="1">
    <source>
        <dbReference type="SAM" id="MobiDB-lite"/>
    </source>
</evidence>
<name>A0ABM0TGF6_CAMSA</name>
<dbReference type="InterPro" id="IPR008974">
    <property type="entry name" value="TRAF-like"/>
</dbReference>
<dbReference type="CDD" id="cd00121">
    <property type="entry name" value="MATH"/>
    <property type="match status" value="2"/>
</dbReference>
<organism evidence="3 4">
    <name type="scientific">Camelina sativa</name>
    <name type="common">False flax</name>
    <name type="synonym">Myagrum sativum</name>
    <dbReference type="NCBI Taxonomy" id="90675"/>
    <lineage>
        <taxon>Eukaryota</taxon>
        <taxon>Viridiplantae</taxon>
        <taxon>Streptophyta</taxon>
        <taxon>Embryophyta</taxon>
        <taxon>Tracheophyta</taxon>
        <taxon>Spermatophyta</taxon>
        <taxon>Magnoliopsida</taxon>
        <taxon>eudicotyledons</taxon>
        <taxon>Gunneridae</taxon>
        <taxon>Pentapetalae</taxon>
        <taxon>rosids</taxon>
        <taxon>malvids</taxon>
        <taxon>Brassicales</taxon>
        <taxon>Brassicaceae</taxon>
        <taxon>Camelineae</taxon>
        <taxon>Camelina</taxon>
    </lineage>
</organism>
<dbReference type="PANTHER" id="PTHR46162">
    <property type="entry name" value="TRAF-LIKE FAMILY PROTEIN"/>
    <property type="match status" value="1"/>
</dbReference>
<accession>A0ABM0TGF6</accession>
<reference evidence="3" key="1">
    <citation type="journal article" date="2014" name="Nat. Commun.">
        <title>The emerging biofuel crop Camelina sativa retains a highly undifferentiated hexaploid genome structure.</title>
        <authorList>
            <person name="Kagale S."/>
            <person name="Koh C."/>
            <person name="Nixon J."/>
            <person name="Bollina V."/>
            <person name="Clarke W.E."/>
            <person name="Tuteja R."/>
            <person name="Spillane C."/>
            <person name="Robinson S.J."/>
            <person name="Links M.G."/>
            <person name="Clarke C."/>
            <person name="Higgins E.E."/>
            <person name="Huebert T."/>
            <person name="Sharpe A.G."/>
            <person name="Parkin I.A."/>
        </authorList>
    </citation>
    <scope>NUCLEOTIDE SEQUENCE [LARGE SCALE GENOMIC DNA]</scope>
    <source>
        <strain evidence="3">cv. DH55</strain>
    </source>
</reference>
<evidence type="ECO:0000259" key="2">
    <source>
        <dbReference type="PROSITE" id="PS50144"/>
    </source>
</evidence>
<feature type="domain" description="MATH" evidence="2">
    <location>
        <begin position="201"/>
        <end position="322"/>
    </location>
</feature>
<feature type="domain" description="MATH" evidence="2">
    <location>
        <begin position="46"/>
        <end position="180"/>
    </location>
</feature>
<dbReference type="Pfam" id="PF22486">
    <property type="entry name" value="MATH_2"/>
    <property type="match status" value="2"/>
</dbReference>
<dbReference type="SMART" id="SM00061">
    <property type="entry name" value="MATH"/>
    <property type="match status" value="1"/>
</dbReference>
<dbReference type="PANTHER" id="PTHR46162:SF58">
    <property type="entry name" value="TRAF-LIKE FAMILY PROTEIN"/>
    <property type="match status" value="1"/>
</dbReference>
<evidence type="ECO:0000313" key="4">
    <source>
        <dbReference type="RefSeq" id="XP_010426048.1"/>
    </source>
</evidence>
<feature type="compositionally biased region" description="Basic and acidic residues" evidence="1">
    <location>
        <begin position="14"/>
        <end position="29"/>
    </location>
</feature>
<gene>
    <name evidence="4" type="primary">LOC104711074</name>
</gene>
<dbReference type="PROSITE" id="PS50144">
    <property type="entry name" value="MATH"/>
    <property type="match status" value="2"/>
</dbReference>
<keyword evidence="3" id="KW-1185">Reference proteome</keyword>
<evidence type="ECO:0000313" key="3">
    <source>
        <dbReference type="Proteomes" id="UP000694864"/>
    </source>
</evidence>
<dbReference type="SUPFAM" id="SSF49599">
    <property type="entry name" value="TRAF domain-like"/>
    <property type="match status" value="2"/>
</dbReference>
<protein>
    <submittedName>
        <fullName evidence="4">Uncharacterized protein LOC104711074</fullName>
    </submittedName>
</protein>
<sequence length="332" mass="37888">MAEETKGMTSEIGSHQEDHVSGIDKGSQKHEKLKIPLHAYWRVRRPATYSITFDTYAKMAELVKDGYYESLPFTSGGYTWTFKFYPNGNKGEGAVPGWVSVYTKIDTSIFVTNPQDVYADIKFFVFDGFHKIYYTHQESEPVRFDNENSEWGVANFLTTGCFVDGASVFIYDGGKCQVGIDIFVDQSYQREVFSYDENVTNPIFTWNITNFSTLYHNSYTSNTFSSGNRNWVLKVYPNGYGVGKDKYLSLFLMSENNEINYVKATLRVLNQITSRNVVKQVEGWPNAAENGWGFQEFITLADLQDKSKGFVVNDMLQVQVEITAFSKHTPIN</sequence>
<dbReference type="InterPro" id="IPR002083">
    <property type="entry name" value="MATH/TRAF_dom"/>
</dbReference>
<dbReference type="RefSeq" id="XP_010426048.1">
    <property type="nucleotide sequence ID" value="XM_010427746.1"/>
</dbReference>
<proteinExistence type="predicted"/>
<dbReference type="GeneID" id="104711074"/>
<reference evidence="4" key="2">
    <citation type="submission" date="2025-08" db="UniProtKB">
        <authorList>
            <consortium name="RefSeq"/>
        </authorList>
    </citation>
    <scope>IDENTIFICATION</scope>
    <source>
        <tissue evidence="4">Leaf</tissue>
    </source>
</reference>
<feature type="region of interest" description="Disordered" evidence="1">
    <location>
        <begin position="1"/>
        <end position="29"/>
    </location>
</feature>